<gene>
    <name evidence="2" type="ORF">BJP25_16830</name>
</gene>
<keyword evidence="3" id="KW-1185">Reference proteome</keyword>
<accession>A0A1Q9LME3</accession>
<reference evidence="2 3" key="1">
    <citation type="submission" date="2016-10" db="EMBL/GenBank/DDBJ databases">
        <title>The Draft Genome Sequence of Actinokineospora bangkokensis 44EHWT reveals the biosynthetic pathway of antifungal compounds Thailandins with unusual extender unit butylmalonyl-CoA.</title>
        <authorList>
            <person name="Greule A."/>
            <person name="Intra B."/>
            <person name="Flemming S."/>
            <person name="Rommel M.G."/>
            <person name="Panbangred W."/>
            <person name="Bechthold A."/>
        </authorList>
    </citation>
    <scope>NUCLEOTIDE SEQUENCE [LARGE SCALE GENOMIC DNA]</scope>
    <source>
        <strain evidence="2 3">44EHW</strain>
    </source>
</reference>
<dbReference type="InterPro" id="IPR006342">
    <property type="entry name" value="FkbM_mtfrase"/>
</dbReference>
<organism evidence="2 3">
    <name type="scientific">Actinokineospora bangkokensis</name>
    <dbReference type="NCBI Taxonomy" id="1193682"/>
    <lineage>
        <taxon>Bacteria</taxon>
        <taxon>Bacillati</taxon>
        <taxon>Actinomycetota</taxon>
        <taxon>Actinomycetes</taxon>
        <taxon>Pseudonocardiales</taxon>
        <taxon>Pseudonocardiaceae</taxon>
        <taxon>Actinokineospora</taxon>
    </lineage>
</organism>
<dbReference type="Gene3D" id="3.40.50.150">
    <property type="entry name" value="Vaccinia Virus protein VP39"/>
    <property type="match status" value="1"/>
</dbReference>
<comment type="caution">
    <text evidence="2">The sequence shown here is derived from an EMBL/GenBank/DDBJ whole genome shotgun (WGS) entry which is preliminary data.</text>
</comment>
<dbReference type="PANTHER" id="PTHR34203">
    <property type="entry name" value="METHYLTRANSFERASE, FKBM FAMILY PROTEIN"/>
    <property type="match status" value="1"/>
</dbReference>
<dbReference type="SUPFAM" id="SSF53335">
    <property type="entry name" value="S-adenosyl-L-methionine-dependent methyltransferases"/>
    <property type="match status" value="1"/>
</dbReference>
<dbReference type="InterPro" id="IPR029063">
    <property type="entry name" value="SAM-dependent_MTases_sf"/>
</dbReference>
<dbReference type="Pfam" id="PF05050">
    <property type="entry name" value="Methyltransf_21"/>
    <property type="match status" value="1"/>
</dbReference>
<dbReference type="STRING" id="1193682.BJP25_16830"/>
<evidence type="ECO:0000313" key="3">
    <source>
        <dbReference type="Proteomes" id="UP000186040"/>
    </source>
</evidence>
<dbReference type="Proteomes" id="UP000186040">
    <property type="component" value="Unassembled WGS sequence"/>
</dbReference>
<sequence>MPDGRVVETYDNRFSVGELRYLYDEVFVHDEYGHAIDLLPEAPVVVDLGANLGLFTLRVLRDRPRARVVAVEPVPGTAGLLRRNVAGAGDVHVIAAAAGAEPGEITMTAFRNVLANSTSRPQEKPDEWFARMRASQPENADELLATEEVTVPVVAFEAVWPAGAQRVDLLKVDVEGAELEVLRGVDESLWPRIDRLVIEVQNASTRLPEVLDLLAPHGYRFTISFPAMMPDDEDCRVVLATR</sequence>
<name>A0A1Q9LME3_9PSEU</name>
<dbReference type="PANTHER" id="PTHR34203:SF13">
    <property type="entry name" value="EXPRESSED PROTEIN"/>
    <property type="match status" value="1"/>
</dbReference>
<proteinExistence type="predicted"/>
<feature type="domain" description="Methyltransferase FkbM" evidence="1">
    <location>
        <begin position="47"/>
        <end position="221"/>
    </location>
</feature>
<dbReference type="InterPro" id="IPR052514">
    <property type="entry name" value="SAM-dependent_MTase"/>
</dbReference>
<protein>
    <recommendedName>
        <fullName evidence="1">Methyltransferase FkbM domain-containing protein</fullName>
    </recommendedName>
</protein>
<dbReference type="EMBL" id="MKQR01000011">
    <property type="protein sequence ID" value="OLR93164.1"/>
    <property type="molecule type" value="Genomic_DNA"/>
</dbReference>
<dbReference type="NCBIfam" id="TIGR01444">
    <property type="entry name" value="fkbM_fam"/>
    <property type="match status" value="1"/>
</dbReference>
<dbReference type="AlphaFoldDB" id="A0A1Q9LME3"/>
<evidence type="ECO:0000259" key="1">
    <source>
        <dbReference type="Pfam" id="PF05050"/>
    </source>
</evidence>
<evidence type="ECO:0000313" key="2">
    <source>
        <dbReference type="EMBL" id="OLR93164.1"/>
    </source>
</evidence>